<protein>
    <submittedName>
        <fullName evidence="1">Uncharacterized protein</fullName>
    </submittedName>
</protein>
<dbReference type="Proteomes" id="UP001148629">
    <property type="component" value="Unassembled WGS sequence"/>
</dbReference>
<sequence length="287" mass="31369">MWLTIYPILLSPCRHYQTVFVEPENLAIISSRCSSPFDTNGPPNSFRVASGRNHLGQHVLHVNFASGMSQERLSRQSEYSLHTRISPSGPPGPIPPKPSAAASCSLDSFSARARLLGVFASTTINTSFFPHLLHLSIFPSSHSLFPSHVYQPRRRPPPPDLFLQTHAKAPKRKARSNRSNASVATRESESRMTVSEAESLGDRFPDAIAAGQDGAETGSVDQPIHKEGDAHSELVVSPQEPVVVPEAAAGQSLTQNYLQCLVSSFYYNKEHSISTYHSIITNANTVD</sequence>
<reference evidence="1" key="1">
    <citation type="submission" date="2022-08" db="EMBL/GenBank/DDBJ databases">
        <title>Genome Sequence of Fusarium decemcellulare.</title>
        <authorList>
            <person name="Buettner E."/>
        </authorList>
    </citation>
    <scope>NUCLEOTIDE SEQUENCE</scope>
    <source>
        <strain evidence="1">Babe19</strain>
    </source>
</reference>
<evidence type="ECO:0000313" key="1">
    <source>
        <dbReference type="EMBL" id="KAJ3532452.1"/>
    </source>
</evidence>
<evidence type="ECO:0000313" key="2">
    <source>
        <dbReference type="Proteomes" id="UP001148629"/>
    </source>
</evidence>
<proteinExistence type="predicted"/>
<name>A0ACC1S5C1_9HYPO</name>
<dbReference type="EMBL" id="JANRMS010000957">
    <property type="protein sequence ID" value="KAJ3532452.1"/>
    <property type="molecule type" value="Genomic_DNA"/>
</dbReference>
<organism evidence="1 2">
    <name type="scientific">Fusarium decemcellulare</name>
    <dbReference type="NCBI Taxonomy" id="57161"/>
    <lineage>
        <taxon>Eukaryota</taxon>
        <taxon>Fungi</taxon>
        <taxon>Dikarya</taxon>
        <taxon>Ascomycota</taxon>
        <taxon>Pezizomycotina</taxon>
        <taxon>Sordariomycetes</taxon>
        <taxon>Hypocreomycetidae</taxon>
        <taxon>Hypocreales</taxon>
        <taxon>Nectriaceae</taxon>
        <taxon>Fusarium</taxon>
        <taxon>Fusarium decemcellulare species complex</taxon>
    </lineage>
</organism>
<keyword evidence="2" id="KW-1185">Reference proteome</keyword>
<comment type="caution">
    <text evidence="1">The sequence shown here is derived from an EMBL/GenBank/DDBJ whole genome shotgun (WGS) entry which is preliminary data.</text>
</comment>
<accession>A0ACC1S5C1</accession>
<gene>
    <name evidence="1" type="ORF">NM208_g8426</name>
</gene>